<dbReference type="GO" id="GO:0016740">
    <property type="term" value="F:transferase activity"/>
    <property type="evidence" value="ECO:0007669"/>
    <property type="project" value="UniProtKB-KW"/>
</dbReference>
<dbReference type="OrthoDB" id="213519at2"/>
<comment type="caution">
    <text evidence="3">The sequence shown here is derived from an EMBL/GenBank/DDBJ whole genome shotgun (WGS) entry which is preliminary data.</text>
</comment>
<feature type="region of interest" description="Disordered" evidence="1">
    <location>
        <begin position="1"/>
        <end position="20"/>
    </location>
</feature>
<name>A0A2T4YZU7_9HYPH</name>
<evidence type="ECO:0000313" key="3">
    <source>
        <dbReference type="EMBL" id="PTM52760.1"/>
    </source>
</evidence>
<gene>
    <name evidence="3" type="ORF">C8P69_10736</name>
</gene>
<accession>A0A2T4YZU7</accession>
<evidence type="ECO:0000313" key="4">
    <source>
        <dbReference type="Proteomes" id="UP000241808"/>
    </source>
</evidence>
<evidence type="ECO:0000259" key="2">
    <source>
        <dbReference type="Pfam" id="PF13480"/>
    </source>
</evidence>
<dbReference type="Proteomes" id="UP000241808">
    <property type="component" value="Unassembled WGS sequence"/>
</dbReference>
<feature type="domain" description="BioF2-like acetyltransferase" evidence="2">
    <location>
        <begin position="181"/>
        <end position="315"/>
    </location>
</feature>
<dbReference type="InterPro" id="IPR016181">
    <property type="entry name" value="Acyl_CoA_acyltransferase"/>
</dbReference>
<dbReference type="InterPro" id="IPR038740">
    <property type="entry name" value="BioF2-like_GNAT_dom"/>
</dbReference>
<dbReference type="RefSeq" id="WP_108178418.1">
    <property type="nucleotide sequence ID" value="NZ_PZZL01000007.1"/>
</dbReference>
<organism evidence="3 4">
    <name type="scientific">Phreatobacter oligotrophus</name>
    <dbReference type="NCBI Taxonomy" id="1122261"/>
    <lineage>
        <taxon>Bacteria</taxon>
        <taxon>Pseudomonadati</taxon>
        <taxon>Pseudomonadota</taxon>
        <taxon>Alphaproteobacteria</taxon>
        <taxon>Hyphomicrobiales</taxon>
        <taxon>Phreatobacteraceae</taxon>
        <taxon>Phreatobacter</taxon>
    </lineage>
</organism>
<evidence type="ECO:0000256" key="1">
    <source>
        <dbReference type="SAM" id="MobiDB-lite"/>
    </source>
</evidence>
<keyword evidence="4" id="KW-1185">Reference proteome</keyword>
<protein>
    <submittedName>
        <fullName evidence="3">CelD/BcsL family acetyltransferase involved in cellulose biosynthesis</fullName>
    </submittedName>
</protein>
<dbReference type="Pfam" id="PF13480">
    <property type="entry name" value="Acetyltransf_6"/>
    <property type="match status" value="1"/>
</dbReference>
<sequence>MTMLDTRLAPTVSPPLQPEAGPSGMGAVALHWVPATDWDAIQADWRRLAASGEGPVFLAPAFALAARTIDPRDLGAFVVTRDGAWIGLVAGRFGLRGSLFSLWTHPYAPSGGMMTRPGEAATVMGAVMVDLARRGVAALHWPMADDATWSAAAPALAGRAVAVLDSHRRAVLITNAPPLSKDHRRLARRLAETGRLETVSTATGHDIDKVLDAYLALEAEGWKGRAGTAMAGNPVTASFFRAAVGGLARAGQARIDLMLCDDRPIAAGVVLRSGVRAWYWKTAYDEAFARYSPGLLLSHAIGEATLAEPGIALVDSCAVQGHPMIDRIWPERMAITSRLVAVQDGSPGWRFHAVVALKRGLIDAKARAKRLLKR</sequence>
<dbReference type="AlphaFoldDB" id="A0A2T4YZU7"/>
<proteinExistence type="predicted"/>
<dbReference type="SUPFAM" id="SSF55729">
    <property type="entry name" value="Acyl-CoA N-acyltransferases (Nat)"/>
    <property type="match status" value="1"/>
</dbReference>
<dbReference type="EMBL" id="PZZL01000007">
    <property type="protein sequence ID" value="PTM52760.1"/>
    <property type="molecule type" value="Genomic_DNA"/>
</dbReference>
<dbReference type="Gene3D" id="3.40.630.30">
    <property type="match status" value="1"/>
</dbReference>
<keyword evidence="3" id="KW-0808">Transferase</keyword>
<reference evidence="3 4" key="1">
    <citation type="submission" date="2018-04" db="EMBL/GenBank/DDBJ databases">
        <title>Genomic Encyclopedia of Archaeal and Bacterial Type Strains, Phase II (KMG-II): from individual species to whole genera.</title>
        <authorList>
            <person name="Goeker M."/>
        </authorList>
    </citation>
    <scope>NUCLEOTIDE SEQUENCE [LARGE SCALE GENOMIC DNA]</scope>
    <source>
        <strain evidence="3 4">DSM 25521</strain>
    </source>
</reference>